<dbReference type="PANTHER" id="PTHR20883">
    <property type="entry name" value="PHYTANOYL-COA DIOXYGENASE DOMAIN CONTAINING 1"/>
    <property type="match status" value="1"/>
</dbReference>
<reference evidence="1 2" key="1">
    <citation type="submission" date="2017-07" db="EMBL/GenBank/DDBJ databases">
        <title>Paenibacillus herberti R33 genome sequencing and assembly.</title>
        <authorList>
            <person name="Su W."/>
        </authorList>
    </citation>
    <scope>NUCLEOTIDE SEQUENCE [LARGE SCALE GENOMIC DNA]</scope>
    <source>
        <strain evidence="1 2">R33</strain>
    </source>
</reference>
<name>A0A229NUX7_9BACL</name>
<comment type="caution">
    <text evidence="1">The sequence shown here is derived from an EMBL/GenBank/DDBJ whole genome shotgun (WGS) entry which is preliminary data.</text>
</comment>
<dbReference type="GO" id="GO:0005506">
    <property type="term" value="F:iron ion binding"/>
    <property type="evidence" value="ECO:0007669"/>
    <property type="project" value="UniProtKB-ARBA"/>
</dbReference>
<dbReference type="Pfam" id="PF05721">
    <property type="entry name" value="PhyH"/>
    <property type="match status" value="1"/>
</dbReference>
<gene>
    <name evidence="1" type="ORF">CGZ75_21675</name>
</gene>
<dbReference type="GO" id="GO:0016706">
    <property type="term" value="F:2-oxoglutarate-dependent dioxygenase activity"/>
    <property type="evidence" value="ECO:0007669"/>
    <property type="project" value="UniProtKB-ARBA"/>
</dbReference>
<proteinExistence type="predicted"/>
<dbReference type="EMBL" id="NMUQ01000003">
    <property type="protein sequence ID" value="OXM13634.1"/>
    <property type="molecule type" value="Genomic_DNA"/>
</dbReference>
<evidence type="ECO:0000313" key="2">
    <source>
        <dbReference type="Proteomes" id="UP000215145"/>
    </source>
</evidence>
<sequence length="279" mass="31700">MIGAYHKPRRLHWMGTPAAQITDEQVSFYRENGFVKVENMLTGEELEQLREYLEEAMQEDSGRSVKTDKNGGAYFRVLNQKVNTWRDHGGMGKFSFHEKFAKAALDLTGSNEIRFFHDHGLWKMPGDSKPTPWHQDTPYWPVNEAERGMLSIWIALDDVNEQNGCMAFVPKSHKLGKLTGINFLEPQNIFDYVEGGQLDDQKPVVVPLKAGSCTFHNGLTFHYAHANVTDRPRRALAIIYMPDGITYNGNGHIVTEGSNLKKDQPFKGPLFPLLVKRHA</sequence>
<dbReference type="InterPro" id="IPR008775">
    <property type="entry name" value="Phytyl_CoA_dOase-like"/>
</dbReference>
<dbReference type="AlphaFoldDB" id="A0A229NUX7"/>
<accession>A0A229NUX7</accession>
<organism evidence="1 2">
    <name type="scientific">Paenibacillus herberti</name>
    <dbReference type="NCBI Taxonomy" id="1619309"/>
    <lineage>
        <taxon>Bacteria</taxon>
        <taxon>Bacillati</taxon>
        <taxon>Bacillota</taxon>
        <taxon>Bacilli</taxon>
        <taxon>Bacillales</taxon>
        <taxon>Paenibacillaceae</taxon>
        <taxon>Paenibacillus</taxon>
    </lineage>
</organism>
<dbReference type="Gene3D" id="2.60.120.620">
    <property type="entry name" value="q2cbj1_9rhob like domain"/>
    <property type="match status" value="1"/>
</dbReference>
<dbReference type="Proteomes" id="UP000215145">
    <property type="component" value="Unassembled WGS sequence"/>
</dbReference>
<dbReference type="SUPFAM" id="SSF51197">
    <property type="entry name" value="Clavaminate synthase-like"/>
    <property type="match status" value="1"/>
</dbReference>
<protein>
    <recommendedName>
        <fullName evidence="3">Phytanoyl-CoA dioxygenase</fullName>
    </recommendedName>
</protein>
<dbReference type="OrthoDB" id="9814777at2"/>
<evidence type="ECO:0000313" key="1">
    <source>
        <dbReference type="EMBL" id="OXM13634.1"/>
    </source>
</evidence>
<keyword evidence="2" id="KW-1185">Reference proteome</keyword>
<evidence type="ECO:0008006" key="3">
    <source>
        <dbReference type="Google" id="ProtNLM"/>
    </source>
</evidence>
<dbReference type="PANTHER" id="PTHR20883:SF48">
    <property type="entry name" value="ECTOINE DIOXYGENASE"/>
    <property type="match status" value="1"/>
</dbReference>